<dbReference type="InterPro" id="IPR046528">
    <property type="entry name" value="DUF6593"/>
</dbReference>
<organism evidence="2 3">
    <name type="scientific">Mycena indigotica</name>
    <dbReference type="NCBI Taxonomy" id="2126181"/>
    <lineage>
        <taxon>Eukaryota</taxon>
        <taxon>Fungi</taxon>
        <taxon>Dikarya</taxon>
        <taxon>Basidiomycota</taxon>
        <taxon>Agaricomycotina</taxon>
        <taxon>Agaricomycetes</taxon>
        <taxon>Agaricomycetidae</taxon>
        <taxon>Agaricales</taxon>
        <taxon>Marasmiineae</taxon>
        <taxon>Mycenaceae</taxon>
        <taxon>Mycena</taxon>
    </lineage>
</organism>
<reference evidence="2" key="1">
    <citation type="submission" date="2020-05" db="EMBL/GenBank/DDBJ databases">
        <title>Mycena genomes resolve the evolution of fungal bioluminescence.</title>
        <authorList>
            <person name="Tsai I.J."/>
        </authorList>
    </citation>
    <scope>NUCLEOTIDE SEQUENCE</scope>
    <source>
        <strain evidence="2">171206Taipei</strain>
    </source>
</reference>
<dbReference type="AlphaFoldDB" id="A0A8H6S398"/>
<evidence type="ECO:0000313" key="3">
    <source>
        <dbReference type="Proteomes" id="UP000636479"/>
    </source>
</evidence>
<evidence type="ECO:0000313" key="2">
    <source>
        <dbReference type="EMBL" id="KAF7291883.1"/>
    </source>
</evidence>
<evidence type="ECO:0000259" key="1">
    <source>
        <dbReference type="Pfam" id="PF20236"/>
    </source>
</evidence>
<protein>
    <recommendedName>
        <fullName evidence="1">DUF6593 domain-containing protein</fullName>
    </recommendedName>
</protein>
<dbReference type="RefSeq" id="XP_037214610.1">
    <property type="nucleotide sequence ID" value="XM_037368642.1"/>
</dbReference>
<gene>
    <name evidence="2" type="ORF">MIND_01213600</name>
</gene>
<keyword evidence="3" id="KW-1185">Reference proteome</keyword>
<proteinExistence type="predicted"/>
<dbReference type="Proteomes" id="UP000636479">
    <property type="component" value="Unassembled WGS sequence"/>
</dbReference>
<dbReference type="Pfam" id="PF20236">
    <property type="entry name" value="DUF6593"/>
    <property type="match status" value="1"/>
</dbReference>
<name>A0A8H6S398_9AGAR</name>
<comment type="caution">
    <text evidence="2">The sequence shown here is derived from an EMBL/GenBank/DDBJ whole genome shotgun (WGS) entry which is preliminary data.</text>
</comment>
<accession>A0A8H6S398</accession>
<dbReference type="GeneID" id="59351158"/>
<dbReference type="OrthoDB" id="3360976at2759"/>
<dbReference type="EMBL" id="JACAZF010000012">
    <property type="protein sequence ID" value="KAF7291883.1"/>
    <property type="molecule type" value="Genomic_DNA"/>
</dbReference>
<sequence length="192" mass="21788">MFLKMTEISPINTVFYDGNTGRPLYKTSTPKLLGGTTHVSCAIESPLTSPEHGGAETTQFAHLASIDFHEYHIKKPSVITFRGNERVVNEWLKKEGAGRGWWGPHRPFTAEDGKDYKWLLKANHVELRTNDVSEILVACFHPRKDRLFKKGKEPAALEVKEGYEAILDEIVVTFVFLEQLRGIYDRGEEVIS</sequence>
<feature type="domain" description="DUF6593" evidence="1">
    <location>
        <begin position="9"/>
        <end position="181"/>
    </location>
</feature>